<dbReference type="Pfam" id="PF01206">
    <property type="entry name" value="TusA"/>
    <property type="match status" value="1"/>
</dbReference>
<dbReference type="AlphaFoldDB" id="A0A1L7CYC0"/>
<name>A0A1L7CYC0_9CORY</name>
<dbReference type="InterPro" id="IPR036868">
    <property type="entry name" value="TusA-like_sf"/>
</dbReference>
<dbReference type="STRING" id="1437874.CSPHI_07215"/>
<evidence type="ECO:0000313" key="4">
    <source>
        <dbReference type="Proteomes" id="UP000185469"/>
    </source>
</evidence>
<gene>
    <name evidence="3" type="ORF">CSPHI_07215</name>
</gene>
<evidence type="ECO:0000256" key="1">
    <source>
        <dbReference type="ARBA" id="ARBA00008984"/>
    </source>
</evidence>
<dbReference type="PANTHER" id="PTHR33279">
    <property type="entry name" value="SULFUR CARRIER PROTEIN YEDF-RELATED"/>
    <property type="match status" value="1"/>
</dbReference>
<dbReference type="InterPro" id="IPR001455">
    <property type="entry name" value="TusA-like"/>
</dbReference>
<dbReference type="OrthoDB" id="5325383at2"/>
<feature type="domain" description="UPF0033" evidence="2">
    <location>
        <begin position="6"/>
        <end position="30"/>
    </location>
</feature>
<reference evidence="3 4" key="1">
    <citation type="submission" date="2014-08" db="EMBL/GenBank/DDBJ databases">
        <title>Complete genome sequence of Corynebacterium sphenisci CECT 5990(T) (=DSM 44792(T)), isolated from healthy wild penguins.</title>
        <authorList>
            <person name="Ruckert C."/>
            <person name="Albersmeier A."/>
            <person name="Winkler A."/>
            <person name="Kalinowski J."/>
        </authorList>
    </citation>
    <scope>NUCLEOTIDE SEQUENCE [LARGE SCALE GENOMIC DNA]</scope>
    <source>
        <strain evidence="3 4">DSM 44792</strain>
    </source>
</reference>
<accession>A0A1L7CYC0</accession>
<dbReference type="SUPFAM" id="SSF64307">
    <property type="entry name" value="SirA-like"/>
    <property type="match status" value="1"/>
</dbReference>
<dbReference type="KEGG" id="csph:CSPHI_07215"/>
<sequence length="82" mass="8515">MTTRVLETTGAVCPFPLLEAKEAIAALDAGDELVIGFDCTQATEAIPRWAAGEGHGVKDFRVVGDAEWTITVVKDGAAATAP</sequence>
<protein>
    <submittedName>
        <fullName evidence="3">Oxidoreductase</fullName>
    </submittedName>
</protein>
<organism evidence="3 4">
    <name type="scientific">Corynebacterium sphenisci DSM 44792</name>
    <dbReference type="NCBI Taxonomy" id="1437874"/>
    <lineage>
        <taxon>Bacteria</taxon>
        <taxon>Bacillati</taxon>
        <taxon>Actinomycetota</taxon>
        <taxon>Actinomycetes</taxon>
        <taxon>Mycobacteriales</taxon>
        <taxon>Corynebacteriaceae</taxon>
        <taxon>Corynebacterium</taxon>
    </lineage>
</organism>
<dbReference type="CDD" id="cd00291">
    <property type="entry name" value="SirA_YedF_YeeD"/>
    <property type="match status" value="1"/>
</dbReference>
<dbReference type="EMBL" id="CP009248">
    <property type="protein sequence ID" value="APT90865.1"/>
    <property type="molecule type" value="Genomic_DNA"/>
</dbReference>
<dbReference type="Gene3D" id="3.30.110.40">
    <property type="entry name" value="TusA-like domain"/>
    <property type="match status" value="1"/>
</dbReference>
<keyword evidence="4" id="KW-1185">Reference proteome</keyword>
<comment type="similarity">
    <text evidence="1">Belongs to the sulfur carrier protein TusA family.</text>
</comment>
<evidence type="ECO:0000313" key="3">
    <source>
        <dbReference type="EMBL" id="APT90865.1"/>
    </source>
</evidence>
<dbReference type="PROSITE" id="PS01148">
    <property type="entry name" value="UPF0033"/>
    <property type="match status" value="1"/>
</dbReference>
<evidence type="ECO:0000259" key="2">
    <source>
        <dbReference type="PROSITE" id="PS01148"/>
    </source>
</evidence>
<dbReference type="Proteomes" id="UP000185469">
    <property type="component" value="Chromosome"/>
</dbReference>
<dbReference type="PANTHER" id="PTHR33279:SF6">
    <property type="entry name" value="SULFUR CARRIER PROTEIN YEDF-RELATED"/>
    <property type="match status" value="1"/>
</dbReference>
<proteinExistence type="inferred from homology"/>